<accession>A0A0E9WHC4</accession>
<reference evidence="1" key="2">
    <citation type="journal article" date="2015" name="Fish Shellfish Immunol.">
        <title>Early steps in the European eel (Anguilla anguilla)-Vibrio vulnificus interaction in the gills: Role of the RtxA13 toxin.</title>
        <authorList>
            <person name="Callol A."/>
            <person name="Pajuelo D."/>
            <person name="Ebbesson L."/>
            <person name="Teles M."/>
            <person name="MacKenzie S."/>
            <person name="Amaro C."/>
        </authorList>
    </citation>
    <scope>NUCLEOTIDE SEQUENCE</scope>
</reference>
<reference evidence="1" key="1">
    <citation type="submission" date="2014-11" db="EMBL/GenBank/DDBJ databases">
        <authorList>
            <person name="Amaro Gonzalez C."/>
        </authorList>
    </citation>
    <scope>NUCLEOTIDE SEQUENCE</scope>
</reference>
<name>A0A0E9WHC4_ANGAN</name>
<evidence type="ECO:0000313" key="1">
    <source>
        <dbReference type="EMBL" id="JAH88873.1"/>
    </source>
</evidence>
<dbReference type="AlphaFoldDB" id="A0A0E9WHC4"/>
<organism evidence="1">
    <name type="scientific">Anguilla anguilla</name>
    <name type="common">European freshwater eel</name>
    <name type="synonym">Muraena anguilla</name>
    <dbReference type="NCBI Taxonomy" id="7936"/>
    <lineage>
        <taxon>Eukaryota</taxon>
        <taxon>Metazoa</taxon>
        <taxon>Chordata</taxon>
        <taxon>Craniata</taxon>
        <taxon>Vertebrata</taxon>
        <taxon>Euteleostomi</taxon>
        <taxon>Actinopterygii</taxon>
        <taxon>Neopterygii</taxon>
        <taxon>Teleostei</taxon>
        <taxon>Anguilliformes</taxon>
        <taxon>Anguillidae</taxon>
        <taxon>Anguilla</taxon>
    </lineage>
</organism>
<proteinExistence type="predicted"/>
<protein>
    <submittedName>
        <fullName evidence="1">Uncharacterized protein</fullName>
    </submittedName>
</protein>
<sequence length="39" mass="4562">MTANIYIFPFLLRYDRQLLCLIFRNTNLAILLNFAGKVA</sequence>
<dbReference type="EMBL" id="GBXM01019704">
    <property type="protein sequence ID" value="JAH88873.1"/>
    <property type="molecule type" value="Transcribed_RNA"/>
</dbReference>